<dbReference type="Pfam" id="PF00504">
    <property type="entry name" value="Chloroa_b-bind"/>
    <property type="match status" value="1"/>
</dbReference>
<reference evidence="5" key="1">
    <citation type="submission" date="2021-01" db="EMBL/GenBank/DDBJ databases">
        <authorList>
            <person name="Corre E."/>
            <person name="Pelletier E."/>
            <person name="Niang G."/>
            <person name="Scheremetjew M."/>
            <person name="Finn R."/>
            <person name="Kale V."/>
            <person name="Holt S."/>
            <person name="Cochrane G."/>
            <person name="Meng A."/>
            <person name="Brown T."/>
            <person name="Cohen L."/>
        </authorList>
    </citation>
    <scope>NUCLEOTIDE SEQUENCE</scope>
    <source>
        <strain evidence="5">RCC3387</strain>
    </source>
</reference>
<proteinExistence type="predicted"/>
<keyword evidence="2" id="KW-0150">Chloroplast</keyword>
<dbReference type="Gene3D" id="1.10.3460.10">
    <property type="entry name" value="Chlorophyll a/b binding protein domain"/>
    <property type="match status" value="1"/>
</dbReference>
<evidence type="ECO:0000256" key="2">
    <source>
        <dbReference type="ARBA" id="ARBA00022528"/>
    </source>
</evidence>
<accession>A0A7S2VNR8</accession>
<feature type="signal peptide" evidence="4">
    <location>
        <begin position="1"/>
        <end position="18"/>
    </location>
</feature>
<comment type="subcellular location">
    <subcellularLocation>
        <location evidence="1">Plastid</location>
        <location evidence="1">Chloroplast</location>
    </subcellularLocation>
</comment>
<gene>
    <name evidence="5" type="ORF">BRAN1462_LOCUS59497</name>
</gene>
<dbReference type="GO" id="GO:0009507">
    <property type="term" value="C:chloroplast"/>
    <property type="evidence" value="ECO:0007669"/>
    <property type="project" value="UniProtKB-SubCell"/>
</dbReference>
<evidence type="ECO:0000313" key="5">
    <source>
        <dbReference type="EMBL" id="CAD9641675.1"/>
    </source>
</evidence>
<evidence type="ECO:0000256" key="1">
    <source>
        <dbReference type="ARBA" id="ARBA00004229"/>
    </source>
</evidence>
<dbReference type="InterPro" id="IPR022796">
    <property type="entry name" value="Chloroa_b-bind"/>
</dbReference>
<evidence type="ECO:0000256" key="4">
    <source>
        <dbReference type="SAM" id="SignalP"/>
    </source>
</evidence>
<sequence length="170" mass="18444">MIAAVLWPLTELLDQVNAESGVPSPYDATGGRVPLGLTGDVSDQFVEGVLTSVILVSAVFELAFPRKEGSAPGDLGFDPLKLQDFSPPGFQGVISPQRRWTAEAELKHGRLAMIAFTYDVVDELLTGIPVVEDTEYTFHMLDARVFNKAYWTFQPDVLDGLADATDALVS</sequence>
<organism evidence="5">
    <name type="scientific">Zooxanthella nutricula</name>
    <dbReference type="NCBI Taxonomy" id="1333877"/>
    <lineage>
        <taxon>Eukaryota</taxon>
        <taxon>Sar</taxon>
        <taxon>Alveolata</taxon>
        <taxon>Dinophyceae</taxon>
        <taxon>Peridiniales</taxon>
        <taxon>Peridiniales incertae sedis</taxon>
        <taxon>Zooxanthella</taxon>
    </lineage>
</organism>
<protein>
    <submittedName>
        <fullName evidence="5">Uncharacterized protein</fullName>
    </submittedName>
</protein>
<evidence type="ECO:0000256" key="3">
    <source>
        <dbReference type="ARBA" id="ARBA00022640"/>
    </source>
</evidence>
<dbReference type="SUPFAM" id="SSF103511">
    <property type="entry name" value="Chlorophyll a-b binding protein"/>
    <property type="match status" value="1"/>
</dbReference>
<keyword evidence="3" id="KW-0934">Plastid</keyword>
<dbReference type="AlphaFoldDB" id="A0A7S2VNR8"/>
<name>A0A7S2VNR8_9DINO</name>
<keyword evidence="4" id="KW-0732">Signal</keyword>
<dbReference type="EMBL" id="HBGW01093746">
    <property type="protein sequence ID" value="CAD9641675.1"/>
    <property type="molecule type" value="Transcribed_RNA"/>
</dbReference>
<feature type="chain" id="PRO_5031352794" evidence="4">
    <location>
        <begin position="19"/>
        <end position="170"/>
    </location>
</feature>